<protein>
    <submittedName>
        <fullName evidence="1">Uncharacterized protein</fullName>
    </submittedName>
</protein>
<evidence type="ECO:0000313" key="2">
    <source>
        <dbReference type="Proteomes" id="UP000054538"/>
    </source>
</evidence>
<dbReference type="Proteomes" id="UP000054538">
    <property type="component" value="Unassembled WGS sequence"/>
</dbReference>
<dbReference type="EMBL" id="KN825066">
    <property type="protein sequence ID" value="KIK95074.1"/>
    <property type="molecule type" value="Genomic_DNA"/>
</dbReference>
<dbReference type="AlphaFoldDB" id="A0A0D0E2V8"/>
<gene>
    <name evidence="1" type="ORF">PAXRUDRAFT_409425</name>
</gene>
<keyword evidence="2" id="KW-1185">Reference proteome</keyword>
<reference evidence="1 2" key="1">
    <citation type="submission" date="2014-04" db="EMBL/GenBank/DDBJ databases">
        <authorList>
            <consortium name="DOE Joint Genome Institute"/>
            <person name="Kuo A."/>
            <person name="Kohler A."/>
            <person name="Jargeat P."/>
            <person name="Nagy L.G."/>
            <person name="Floudas D."/>
            <person name="Copeland A."/>
            <person name="Barry K.W."/>
            <person name="Cichocki N."/>
            <person name="Veneault-Fourrey C."/>
            <person name="LaButti K."/>
            <person name="Lindquist E.A."/>
            <person name="Lipzen A."/>
            <person name="Lundell T."/>
            <person name="Morin E."/>
            <person name="Murat C."/>
            <person name="Sun H."/>
            <person name="Tunlid A."/>
            <person name="Henrissat B."/>
            <person name="Grigoriev I.V."/>
            <person name="Hibbett D.S."/>
            <person name="Martin F."/>
            <person name="Nordberg H.P."/>
            <person name="Cantor M.N."/>
            <person name="Hua S.X."/>
        </authorList>
    </citation>
    <scope>NUCLEOTIDE SEQUENCE [LARGE SCALE GENOMIC DNA]</scope>
    <source>
        <strain evidence="1 2">Ve08.2h10</strain>
    </source>
</reference>
<accession>A0A0D0E2V8</accession>
<proteinExistence type="predicted"/>
<reference evidence="2" key="2">
    <citation type="submission" date="2015-01" db="EMBL/GenBank/DDBJ databases">
        <title>Evolutionary Origins and Diversification of the Mycorrhizal Mutualists.</title>
        <authorList>
            <consortium name="DOE Joint Genome Institute"/>
            <consortium name="Mycorrhizal Genomics Consortium"/>
            <person name="Kohler A."/>
            <person name="Kuo A."/>
            <person name="Nagy L.G."/>
            <person name="Floudas D."/>
            <person name="Copeland A."/>
            <person name="Barry K.W."/>
            <person name="Cichocki N."/>
            <person name="Veneault-Fourrey C."/>
            <person name="LaButti K."/>
            <person name="Lindquist E.A."/>
            <person name="Lipzen A."/>
            <person name="Lundell T."/>
            <person name="Morin E."/>
            <person name="Murat C."/>
            <person name="Riley R."/>
            <person name="Ohm R."/>
            <person name="Sun H."/>
            <person name="Tunlid A."/>
            <person name="Henrissat B."/>
            <person name="Grigoriev I.V."/>
            <person name="Hibbett D.S."/>
            <person name="Martin F."/>
        </authorList>
    </citation>
    <scope>NUCLEOTIDE SEQUENCE [LARGE SCALE GENOMIC DNA]</scope>
    <source>
        <strain evidence="2">Ve08.2h10</strain>
    </source>
</reference>
<evidence type="ECO:0000313" key="1">
    <source>
        <dbReference type="EMBL" id="KIK95074.1"/>
    </source>
</evidence>
<organism evidence="1 2">
    <name type="scientific">Paxillus rubicundulus Ve08.2h10</name>
    <dbReference type="NCBI Taxonomy" id="930991"/>
    <lineage>
        <taxon>Eukaryota</taxon>
        <taxon>Fungi</taxon>
        <taxon>Dikarya</taxon>
        <taxon>Basidiomycota</taxon>
        <taxon>Agaricomycotina</taxon>
        <taxon>Agaricomycetes</taxon>
        <taxon>Agaricomycetidae</taxon>
        <taxon>Boletales</taxon>
        <taxon>Paxilineae</taxon>
        <taxon>Paxillaceae</taxon>
        <taxon>Paxillus</taxon>
    </lineage>
</organism>
<dbReference type="InParanoid" id="A0A0D0E2V8"/>
<name>A0A0D0E2V8_9AGAM</name>
<sequence length="141" mass="15775">MSHCWNNLAGPHAHRCTFRGHPLRPLLTSSQCANHRSCTRSDICAVSGIGSHTMDYGLAVGAESRWLSQPTYRQHEEHFERDLSLGTRLLGLARPMDVKYNNVMVTLLDRLSGFEALPSLDWCKTLTNRGGVRGGSHEYPK</sequence>
<dbReference type="HOGENOM" id="CLU_1825901_0_0_1"/>